<keyword evidence="3" id="KW-1185">Reference proteome</keyword>
<dbReference type="EMBL" id="CP042829">
    <property type="protein sequence ID" value="QFG02233.1"/>
    <property type="molecule type" value="Genomic_DNA"/>
</dbReference>
<reference evidence="2 3" key="1">
    <citation type="submission" date="2019-08" db="EMBL/GenBank/DDBJ databases">
        <authorList>
            <person name="Toschakov S.V."/>
        </authorList>
    </citation>
    <scope>NUCLEOTIDE SEQUENCE [LARGE SCALE GENOMIC DNA]</scope>
    <source>
        <strain evidence="2 3">3753O</strain>
    </source>
</reference>
<accession>A0ABX6BZ70</accession>
<evidence type="ECO:0000256" key="1">
    <source>
        <dbReference type="SAM" id="Coils"/>
    </source>
</evidence>
<sequence>MRDVRGLLLLAFGLAHEVSETCLDIEHELGQHRYYGAQVADAGVTVLAHIACADASYPPYDAQTRLDLARSLSGARSRLDELRGLLKTLSDRHILPASRLASIRDQVEQLMALVRAIEAEVRNSVRLAS</sequence>
<name>A0ABX6BZ70_9CHLR</name>
<feature type="coiled-coil region" evidence="1">
    <location>
        <begin position="72"/>
        <end position="120"/>
    </location>
</feature>
<evidence type="ECO:0000313" key="2">
    <source>
        <dbReference type="EMBL" id="QFG02233.1"/>
    </source>
</evidence>
<evidence type="ECO:0000313" key="3">
    <source>
        <dbReference type="Proteomes" id="UP000326331"/>
    </source>
</evidence>
<keyword evidence="1" id="KW-0175">Coiled coil</keyword>
<organism evidence="2 3">
    <name type="scientific">Tepidiforma bonchosmolovskayae</name>
    <dbReference type="NCBI Taxonomy" id="2601677"/>
    <lineage>
        <taxon>Bacteria</taxon>
        <taxon>Bacillati</taxon>
        <taxon>Chloroflexota</taxon>
        <taxon>Tepidiformia</taxon>
        <taxon>Tepidiformales</taxon>
        <taxon>Tepidiformaceae</taxon>
        <taxon>Tepidiforma</taxon>
    </lineage>
</organism>
<protein>
    <recommendedName>
        <fullName evidence="4">Four helix bundle protein</fullName>
    </recommendedName>
</protein>
<reference evidence="2 3" key="2">
    <citation type="submission" date="2019-10" db="EMBL/GenBank/DDBJ databases">
        <title>Thermopilla bonchosmolovskayae gen. nov., sp. nov., a moderately thermophilic Chloroflexi bacterium from a Chukotka hot spring (Arctic, Russia), representing a novel classis Thermopillaia, which include previously uncultivated lineage OLB14.</title>
        <authorList>
            <person name="Kochetkova T.V."/>
            <person name="Zayulina K.S."/>
            <person name="Zhigarkov V.S."/>
            <person name="Minaev N.V."/>
            <person name="Novikov A."/>
            <person name="Toshchakov S.V."/>
            <person name="Elcheninov A.G."/>
            <person name="Kublanov I.V."/>
        </authorList>
    </citation>
    <scope>NUCLEOTIDE SEQUENCE [LARGE SCALE GENOMIC DNA]</scope>
    <source>
        <strain evidence="2 3">3753O</strain>
    </source>
</reference>
<dbReference type="Proteomes" id="UP000326331">
    <property type="component" value="Chromosome"/>
</dbReference>
<dbReference type="RefSeq" id="WP_158066166.1">
    <property type="nucleotide sequence ID" value="NZ_CP042829.1"/>
</dbReference>
<gene>
    <name evidence="2" type="ORF">Tbon_02635</name>
</gene>
<proteinExistence type="predicted"/>
<evidence type="ECO:0008006" key="4">
    <source>
        <dbReference type="Google" id="ProtNLM"/>
    </source>
</evidence>
<dbReference type="InterPro" id="IPR036583">
    <property type="entry name" value="23S_rRNA_IVS_sf"/>
</dbReference>
<dbReference type="Gene3D" id="1.20.1440.60">
    <property type="entry name" value="23S rRNA-intervening sequence"/>
    <property type="match status" value="1"/>
</dbReference>